<dbReference type="Proteomes" id="UP001205998">
    <property type="component" value="Unassembled WGS sequence"/>
</dbReference>
<evidence type="ECO:0000313" key="2">
    <source>
        <dbReference type="EMBL" id="KAI5620364.1"/>
    </source>
</evidence>
<dbReference type="AlphaFoldDB" id="A0AAD5ARB9"/>
<keyword evidence="3" id="KW-1185">Reference proteome</keyword>
<protein>
    <submittedName>
        <fullName evidence="2">Uncharacterized protein</fullName>
    </submittedName>
</protein>
<sequence length="177" mass="20231">MHRTCTHTHTQTHTHARSQRETKGPINASTDTHTLQLFFVVIHPADASCSLCPDLRGFIRRHFMTVYNLGILDYIIFGNTLEIKDYPQLPFLLVDYSFGIIALSMTGRQCGVHLLCLITQLHYILLECPVPLKTPHSRVLEKYQSYIPYDHPGLSRTWQTIAVHHGQTTQKGHKSTL</sequence>
<evidence type="ECO:0000313" key="3">
    <source>
        <dbReference type="Proteomes" id="UP001205998"/>
    </source>
</evidence>
<reference evidence="2" key="1">
    <citation type="submission" date="2018-07" db="EMBL/GenBank/DDBJ databases">
        <title>Comparative genomics of catfishes provides insights into carnivory and benthic adaptation.</title>
        <authorList>
            <person name="Zhang Y."/>
            <person name="Wang D."/>
            <person name="Peng Z."/>
            <person name="Zheng S."/>
            <person name="Shao F."/>
            <person name="Tao W."/>
        </authorList>
    </citation>
    <scope>NUCLEOTIDE SEQUENCE</scope>
    <source>
        <strain evidence="2">Chongqing</strain>
    </source>
</reference>
<name>A0AAD5ARB9_SILAS</name>
<accession>A0AAD5ARB9</accession>
<organism evidence="2 3">
    <name type="scientific">Silurus asotus</name>
    <name type="common">Amur catfish</name>
    <name type="synonym">Parasilurus asotus</name>
    <dbReference type="NCBI Taxonomy" id="30991"/>
    <lineage>
        <taxon>Eukaryota</taxon>
        <taxon>Metazoa</taxon>
        <taxon>Chordata</taxon>
        <taxon>Craniata</taxon>
        <taxon>Vertebrata</taxon>
        <taxon>Euteleostomi</taxon>
        <taxon>Actinopterygii</taxon>
        <taxon>Neopterygii</taxon>
        <taxon>Teleostei</taxon>
        <taxon>Ostariophysi</taxon>
        <taxon>Siluriformes</taxon>
        <taxon>Siluridae</taxon>
        <taxon>Silurus</taxon>
    </lineage>
</organism>
<proteinExistence type="predicted"/>
<evidence type="ECO:0000256" key="1">
    <source>
        <dbReference type="SAM" id="MobiDB-lite"/>
    </source>
</evidence>
<gene>
    <name evidence="2" type="ORF">C0J50_19831</name>
</gene>
<dbReference type="EMBL" id="MU551646">
    <property type="protein sequence ID" value="KAI5620364.1"/>
    <property type="molecule type" value="Genomic_DNA"/>
</dbReference>
<feature type="region of interest" description="Disordered" evidence="1">
    <location>
        <begin position="1"/>
        <end position="25"/>
    </location>
</feature>
<feature type="compositionally biased region" description="Basic residues" evidence="1">
    <location>
        <begin position="1"/>
        <end position="17"/>
    </location>
</feature>
<comment type="caution">
    <text evidence="2">The sequence shown here is derived from an EMBL/GenBank/DDBJ whole genome shotgun (WGS) entry which is preliminary data.</text>
</comment>